<feature type="compositionally biased region" description="Basic and acidic residues" evidence="1">
    <location>
        <begin position="349"/>
        <end position="362"/>
    </location>
</feature>
<sequence length="484" mass="55807">MKAENFLFCVTFVETWEKLSRINKELFWQKTGIVDTARFVLFIFIGTALMTSVELRFFGWAAYVAAILFLFLFPFMRLYNLRRAFRSANKNGDIEWLFSFFKDSFSVVSLNSSVTRKYSDLYMVLVGDEHIYLFPKRNLALPVPRDHGDRDKFLLNLMRPREKVLLAPIICCLFVVSGFLTAFFGITQVRLPHQWLLQTWALVICAAMPIFWMITTFLAAFFQNLYRISYIKRAYVRFARRVFSYLLCGIIILGLALIEIILFLGRYTVTRNVNGTYTEHVDDNYAPEEYRLYRAEGPFFLKYLRPMSDATDTDPSISEADWFASWRSSTDKRSNPGSIKQELGSDGGQSERDSQAEGAKSKQIREGALKIINEWSKDAKGEKYSNASSIREKYTAKVDPYFVLYESDEVVICLQYDRDSQNGRCGLYVLYRCSKSSDGMWSLSEAQIENMYAYEYSTGGVVASGKTDWAGSGREKFQKLTGEP</sequence>
<dbReference type="Proteomes" id="UP000236394">
    <property type="component" value="Unassembled WGS sequence"/>
</dbReference>
<proteinExistence type="predicted"/>
<evidence type="ECO:0008006" key="5">
    <source>
        <dbReference type="Google" id="ProtNLM"/>
    </source>
</evidence>
<keyword evidence="2" id="KW-0472">Membrane</keyword>
<keyword evidence="2" id="KW-1133">Transmembrane helix</keyword>
<dbReference type="AlphaFoldDB" id="A0A2J8AZN8"/>
<evidence type="ECO:0000313" key="3">
    <source>
        <dbReference type="EMBL" id="PNH17978.1"/>
    </source>
</evidence>
<evidence type="ECO:0000256" key="1">
    <source>
        <dbReference type="SAM" id="MobiDB-lite"/>
    </source>
</evidence>
<protein>
    <recommendedName>
        <fullName evidence="5">YcxB-like protein domain-containing protein</fullName>
    </recommendedName>
</protein>
<keyword evidence="2" id="KW-0812">Transmembrane</keyword>
<dbReference type="RefSeq" id="WP_102892673.1">
    <property type="nucleotide sequence ID" value="NZ_NBZD01000004.1"/>
</dbReference>
<reference evidence="4" key="1">
    <citation type="submission" date="2017-04" db="EMBL/GenBank/DDBJ databases">
        <authorList>
            <person name="Bumgarner R.E."/>
            <person name="Fredricks D.N."/>
            <person name="Srinivasan S."/>
        </authorList>
    </citation>
    <scope>NUCLEOTIDE SEQUENCE [LARGE SCALE GENOMIC DNA]</scope>
    <source>
        <strain evidence="4">KA00405</strain>
    </source>
</reference>
<evidence type="ECO:0000256" key="2">
    <source>
        <dbReference type="SAM" id="Phobius"/>
    </source>
</evidence>
<evidence type="ECO:0000313" key="4">
    <source>
        <dbReference type="Proteomes" id="UP000236394"/>
    </source>
</evidence>
<feature type="region of interest" description="Disordered" evidence="1">
    <location>
        <begin position="328"/>
        <end position="362"/>
    </location>
</feature>
<organism evidence="3 4">
    <name type="scientific">Mageeibacillus indolicus</name>
    <dbReference type="NCBI Taxonomy" id="884684"/>
    <lineage>
        <taxon>Bacteria</taxon>
        <taxon>Bacillati</taxon>
        <taxon>Bacillota</taxon>
        <taxon>Clostridia</taxon>
        <taxon>Eubacteriales</taxon>
        <taxon>Oscillospiraceae</taxon>
        <taxon>Mageeibacillus</taxon>
    </lineage>
</organism>
<feature type="transmembrane region" description="Helical" evidence="2">
    <location>
        <begin position="199"/>
        <end position="222"/>
    </location>
</feature>
<feature type="transmembrane region" description="Helical" evidence="2">
    <location>
        <begin position="164"/>
        <end position="187"/>
    </location>
</feature>
<feature type="transmembrane region" description="Helical" evidence="2">
    <location>
        <begin position="242"/>
        <end position="264"/>
    </location>
</feature>
<dbReference type="EMBL" id="NBZD01000004">
    <property type="protein sequence ID" value="PNH17978.1"/>
    <property type="molecule type" value="Genomic_DNA"/>
</dbReference>
<gene>
    <name evidence="3" type="ORF">B7R76_06480</name>
</gene>
<name>A0A2J8AZN8_9FIRM</name>
<feature type="transmembrane region" description="Helical" evidence="2">
    <location>
        <begin position="57"/>
        <end position="76"/>
    </location>
</feature>
<feature type="transmembrane region" description="Helical" evidence="2">
    <location>
        <begin position="32"/>
        <end position="51"/>
    </location>
</feature>
<comment type="caution">
    <text evidence="3">The sequence shown here is derived from an EMBL/GenBank/DDBJ whole genome shotgun (WGS) entry which is preliminary data.</text>
</comment>
<accession>A0A2J8AZN8</accession>